<feature type="signal peptide" evidence="2">
    <location>
        <begin position="1"/>
        <end position="32"/>
    </location>
</feature>
<evidence type="ECO:0000313" key="3">
    <source>
        <dbReference type="EMBL" id="MDO6670729.1"/>
    </source>
</evidence>
<sequence>MSRNRHSGKGPLRALALSLALLSALPTTSAMAGPGHGRFDGPGYIGPDIVIGHGEPGRLIRWAPGGPGHGHGLPAGARGVWVGATLYFLAAGTYYLWEESQQQYLPVQAPAQATLTAAAVDVIAYPTKGQSEDQQARDRYECHRWANQQSGAEANSAAPPVTASNADTYRRALSACFTGRGYSVQ</sequence>
<feature type="transmembrane region" description="Helical" evidence="1">
    <location>
        <begin position="79"/>
        <end position="97"/>
    </location>
</feature>
<dbReference type="Proteomes" id="UP001170481">
    <property type="component" value="Unassembled WGS sequence"/>
</dbReference>
<name>A0AAP4TV69_9GAMM</name>
<organism evidence="3 4">
    <name type="scientific">Cobetia amphilecti</name>
    <dbReference type="NCBI Taxonomy" id="1055104"/>
    <lineage>
        <taxon>Bacteria</taxon>
        <taxon>Pseudomonadati</taxon>
        <taxon>Pseudomonadota</taxon>
        <taxon>Gammaproteobacteria</taxon>
        <taxon>Oceanospirillales</taxon>
        <taxon>Halomonadaceae</taxon>
        <taxon>Cobetia</taxon>
    </lineage>
</organism>
<evidence type="ECO:0000256" key="1">
    <source>
        <dbReference type="SAM" id="Phobius"/>
    </source>
</evidence>
<gene>
    <name evidence="3" type="ORF">Q4535_01225</name>
</gene>
<keyword evidence="1" id="KW-0812">Transmembrane</keyword>
<dbReference type="RefSeq" id="WP_216060601.1">
    <property type="nucleotide sequence ID" value="NZ_JAHKQM010000015.1"/>
</dbReference>
<dbReference type="EMBL" id="JAUORK010000001">
    <property type="protein sequence ID" value="MDO6670729.1"/>
    <property type="molecule type" value="Genomic_DNA"/>
</dbReference>
<proteinExistence type="predicted"/>
<comment type="caution">
    <text evidence="3">The sequence shown here is derived from an EMBL/GenBank/DDBJ whole genome shotgun (WGS) entry which is preliminary data.</text>
</comment>
<keyword evidence="2" id="KW-0732">Signal</keyword>
<reference evidence="3" key="1">
    <citation type="submission" date="2023-07" db="EMBL/GenBank/DDBJ databases">
        <title>Genome content predicts the carbon catabolic preferences of heterotrophic bacteria.</title>
        <authorList>
            <person name="Gralka M."/>
        </authorList>
    </citation>
    <scope>NUCLEOTIDE SEQUENCE</scope>
    <source>
        <strain evidence="3">C2R13</strain>
    </source>
</reference>
<keyword evidence="1" id="KW-0472">Membrane</keyword>
<accession>A0AAP4TV69</accession>
<feature type="chain" id="PRO_5042892004" description="Glycine zipper family protein" evidence="2">
    <location>
        <begin position="33"/>
        <end position="185"/>
    </location>
</feature>
<protein>
    <recommendedName>
        <fullName evidence="5">Glycine zipper family protein</fullName>
    </recommendedName>
</protein>
<evidence type="ECO:0000313" key="4">
    <source>
        <dbReference type="Proteomes" id="UP001170481"/>
    </source>
</evidence>
<evidence type="ECO:0000256" key="2">
    <source>
        <dbReference type="SAM" id="SignalP"/>
    </source>
</evidence>
<evidence type="ECO:0008006" key="5">
    <source>
        <dbReference type="Google" id="ProtNLM"/>
    </source>
</evidence>
<keyword evidence="1" id="KW-1133">Transmembrane helix</keyword>
<dbReference type="AlphaFoldDB" id="A0AAP4TV69"/>